<evidence type="ECO:0000313" key="6">
    <source>
        <dbReference type="Proteomes" id="UP000675379"/>
    </source>
</evidence>
<dbReference type="RefSeq" id="WP_211802840.1">
    <property type="nucleotide sequence ID" value="NZ_JAGSCS010000036.1"/>
</dbReference>
<keyword evidence="2" id="KW-0238">DNA-binding</keyword>
<evidence type="ECO:0000256" key="1">
    <source>
        <dbReference type="ARBA" id="ARBA00023015"/>
    </source>
</evidence>
<dbReference type="Proteomes" id="UP000675379">
    <property type="component" value="Unassembled WGS sequence"/>
</dbReference>
<dbReference type="EMBL" id="JAGSCS010000036">
    <property type="protein sequence ID" value="MBR0577448.1"/>
    <property type="molecule type" value="Genomic_DNA"/>
</dbReference>
<dbReference type="SUPFAM" id="SSF46785">
    <property type="entry name" value="Winged helix' DNA-binding domain"/>
    <property type="match status" value="1"/>
</dbReference>
<organism evidence="5 6">
    <name type="scientific">Proteiniclasticum sediminis</name>
    <dbReference type="NCBI Taxonomy" id="2804028"/>
    <lineage>
        <taxon>Bacteria</taxon>
        <taxon>Bacillati</taxon>
        <taxon>Bacillota</taxon>
        <taxon>Clostridia</taxon>
        <taxon>Eubacteriales</taxon>
        <taxon>Clostridiaceae</taxon>
        <taxon>Proteiniclasticum</taxon>
    </lineage>
</organism>
<dbReference type="InterPro" id="IPR036390">
    <property type="entry name" value="WH_DNA-bd_sf"/>
</dbReference>
<evidence type="ECO:0000256" key="2">
    <source>
        <dbReference type="ARBA" id="ARBA00023125"/>
    </source>
</evidence>
<dbReference type="PANTHER" id="PTHR43537">
    <property type="entry name" value="TRANSCRIPTIONAL REGULATOR, GNTR FAMILY"/>
    <property type="match status" value="1"/>
</dbReference>
<keyword evidence="1" id="KW-0805">Transcription regulation</keyword>
<dbReference type="InterPro" id="IPR000524">
    <property type="entry name" value="Tscrpt_reg_HTH_GntR"/>
</dbReference>
<dbReference type="PROSITE" id="PS50949">
    <property type="entry name" value="HTH_GNTR"/>
    <property type="match status" value="1"/>
</dbReference>
<dbReference type="SMART" id="SM00345">
    <property type="entry name" value="HTH_GNTR"/>
    <property type="match status" value="1"/>
</dbReference>
<keyword evidence="3" id="KW-0804">Transcription</keyword>
<feature type="domain" description="HTH gntR-type" evidence="4">
    <location>
        <begin position="7"/>
        <end position="74"/>
    </location>
</feature>
<reference evidence="5" key="1">
    <citation type="submission" date="2021-04" db="EMBL/GenBank/DDBJ databases">
        <title>Proteiniclasticum sedimins sp. nov., an obligate anaerobic bacterium isolated from anaerobic sludge.</title>
        <authorList>
            <person name="Liu J."/>
        </authorList>
    </citation>
    <scope>NUCLEOTIDE SEQUENCE</scope>
    <source>
        <strain evidence="5">BAD-10</strain>
    </source>
</reference>
<keyword evidence="6" id="KW-1185">Reference proteome</keyword>
<dbReference type="InterPro" id="IPR011711">
    <property type="entry name" value="GntR_C"/>
</dbReference>
<dbReference type="InterPro" id="IPR036388">
    <property type="entry name" value="WH-like_DNA-bd_sf"/>
</dbReference>
<dbReference type="Gene3D" id="1.20.120.530">
    <property type="entry name" value="GntR ligand-binding domain-like"/>
    <property type="match status" value="1"/>
</dbReference>
<comment type="caution">
    <text evidence="5">The sequence shown here is derived from an EMBL/GenBank/DDBJ whole genome shotgun (WGS) entry which is preliminary data.</text>
</comment>
<dbReference type="InterPro" id="IPR008920">
    <property type="entry name" value="TF_FadR/GntR_C"/>
</dbReference>
<name>A0A941CTI4_9CLOT</name>
<dbReference type="GO" id="GO:0003700">
    <property type="term" value="F:DNA-binding transcription factor activity"/>
    <property type="evidence" value="ECO:0007669"/>
    <property type="project" value="InterPro"/>
</dbReference>
<proteinExistence type="predicted"/>
<evidence type="ECO:0000313" key="5">
    <source>
        <dbReference type="EMBL" id="MBR0577448.1"/>
    </source>
</evidence>
<gene>
    <name evidence="5" type="ORF">KCG48_14140</name>
</gene>
<protein>
    <submittedName>
        <fullName evidence="5">GntR family transcriptional regulator</fullName>
    </submittedName>
</protein>
<dbReference type="Gene3D" id="1.10.10.10">
    <property type="entry name" value="Winged helix-like DNA-binding domain superfamily/Winged helix DNA-binding domain"/>
    <property type="match status" value="1"/>
</dbReference>
<dbReference type="Pfam" id="PF00392">
    <property type="entry name" value="GntR"/>
    <property type="match status" value="1"/>
</dbReference>
<dbReference type="GO" id="GO:0003677">
    <property type="term" value="F:DNA binding"/>
    <property type="evidence" value="ECO:0007669"/>
    <property type="project" value="UniProtKB-KW"/>
</dbReference>
<dbReference type="Pfam" id="PF07729">
    <property type="entry name" value="FCD"/>
    <property type="match status" value="1"/>
</dbReference>
<dbReference type="PANTHER" id="PTHR43537:SF51">
    <property type="entry name" value="HTH-TYPE TRANSCRIPTIONAL REGULATOR LGOR-RELATED"/>
    <property type="match status" value="1"/>
</dbReference>
<dbReference type="AlphaFoldDB" id="A0A941CTI4"/>
<evidence type="ECO:0000256" key="3">
    <source>
        <dbReference type="ARBA" id="ARBA00023163"/>
    </source>
</evidence>
<evidence type="ECO:0000259" key="4">
    <source>
        <dbReference type="PROSITE" id="PS50949"/>
    </source>
</evidence>
<dbReference type="SUPFAM" id="SSF48008">
    <property type="entry name" value="GntR ligand-binding domain-like"/>
    <property type="match status" value="1"/>
</dbReference>
<dbReference type="CDD" id="cd07377">
    <property type="entry name" value="WHTH_GntR"/>
    <property type="match status" value="1"/>
</dbReference>
<accession>A0A941CTI4</accession>
<sequence length="211" mass="23787">MRKVGTTQTKDQIADILREYILSGRLTPEADIVQEDLAELLQLSRTPVREALQVLEQEGLLERLSNRHMRVVPVTQEEILTIFQVLGALEGEILSLLSGHPEKWGELTRLAKEHALALNQGYPGKCRELEKTFHLALSQELGIPYLQKMHQKVLSGYPFYAMDRAGDAQASGAMMTAVLERLAAQDQSGLRSLAKEYFQALALRYEKDENK</sequence>